<dbReference type="Pfam" id="PF00001">
    <property type="entry name" value="7tm_1"/>
    <property type="match status" value="1"/>
</dbReference>
<reference evidence="7 8" key="1">
    <citation type="submission" date="2022-01" db="EMBL/GenBank/DDBJ databases">
        <title>A chromosome-scale genome assembly of the false clownfish, Amphiprion ocellaris.</title>
        <authorList>
            <person name="Ryu T."/>
        </authorList>
    </citation>
    <scope>NUCLEOTIDE SEQUENCE [LARGE SCALE GENOMIC DNA]</scope>
</reference>
<dbReference type="PANTHER" id="PTHR26451:SF866">
    <property type="entry name" value="ODORANT RECEPTOR-RELATED"/>
    <property type="match status" value="1"/>
</dbReference>
<feature type="transmembrane region" description="Helical" evidence="5">
    <location>
        <begin position="288"/>
        <end position="307"/>
    </location>
</feature>
<feature type="transmembrane region" description="Helical" evidence="5">
    <location>
        <begin position="155"/>
        <end position="176"/>
    </location>
</feature>
<evidence type="ECO:0000313" key="7">
    <source>
        <dbReference type="Ensembl" id="ENSAOCP00000028694.2"/>
    </source>
</evidence>
<dbReference type="AlphaFoldDB" id="A0A3Q1CT63"/>
<evidence type="ECO:0000259" key="6">
    <source>
        <dbReference type="PROSITE" id="PS50262"/>
    </source>
</evidence>
<dbReference type="InterPro" id="IPR052921">
    <property type="entry name" value="GPCR1_Superfamily_Member"/>
</dbReference>
<dbReference type="GO" id="GO:0016020">
    <property type="term" value="C:membrane"/>
    <property type="evidence" value="ECO:0007669"/>
    <property type="project" value="UniProtKB-SubCell"/>
</dbReference>
<feature type="transmembrane region" description="Helical" evidence="5">
    <location>
        <begin position="76"/>
        <end position="100"/>
    </location>
</feature>
<dbReference type="GO" id="GO:0004984">
    <property type="term" value="F:olfactory receptor activity"/>
    <property type="evidence" value="ECO:0007669"/>
    <property type="project" value="TreeGrafter"/>
</dbReference>
<keyword evidence="8" id="KW-1185">Reference proteome</keyword>
<reference evidence="7" key="3">
    <citation type="submission" date="2025-09" db="UniProtKB">
        <authorList>
            <consortium name="Ensembl"/>
        </authorList>
    </citation>
    <scope>IDENTIFICATION</scope>
</reference>
<feature type="transmembrane region" description="Helical" evidence="5">
    <location>
        <begin position="40"/>
        <end position="64"/>
    </location>
</feature>
<dbReference type="Gene3D" id="1.20.1070.10">
    <property type="entry name" value="Rhodopsin 7-helix transmembrane proteins"/>
    <property type="match status" value="1"/>
</dbReference>
<dbReference type="PRINTS" id="PR00237">
    <property type="entry name" value="GPCRRHODOPSN"/>
</dbReference>
<dbReference type="GO" id="GO:0005549">
    <property type="term" value="F:odorant binding"/>
    <property type="evidence" value="ECO:0007669"/>
    <property type="project" value="TreeGrafter"/>
</dbReference>
<keyword evidence="4 5" id="KW-0472">Membrane</keyword>
<accession>A0A3Q1CT63</accession>
<reference evidence="7" key="2">
    <citation type="submission" date="2025-08" db="UniProtKB">
        <authorList>
            <consortium name="Ensembl"/>
        </authorList>
    </citation>
    <scope>IDENTIFICATION</scope>
</reference>
<dbReference type="PROSITE" id="PS50262">
    <property type="entry name" value="G_PROTEIN_RECEP_F1_2"/>
    <property type="match status" value="1"/>
</dbReference>
<protein>
    <recommendedName>
        <fullName evidence="6">G-protein coupled receptors family 1 profile domain-containing protein</fullName>
    </recommendedName>
</protein>
<evidence type="ECO:0000256" key="2">
    <source>
        <dbReference type="ARBA" id="ARBA00022692"/>
    </source>
</evidence>
<dbReference type="GO" id="GO:0004930">
    <property type="term" value="F:G protein-coupled receptor activity"/>
    <property type="evidence" value="ECO:0007669"/>
    <property type="project" value="InterPro"/>
</dbReference>
<dbReference type="CDD" id="cd00637">
    <property type="entry name" value="7tm_classA_rhodopsin-like"/>
    <property type="match status" value="1"/>
</dbReference>
<dbReference type="FunFam" id="1.20.1070.10:FF:000096">
    <property type="entry name" value="Odorant receptor 131-2"/>
    <property type="match status" value="1"/>
</dbReference>
<feature type="transmembrane region" description="Helical" evidence="5">
    <location>
        <begin position="209"/>
        <end position="233"/>
    </location>
</feature>
<proteinExistence type="predicted"/>
<name>A0A3Q1CT63_AMPOC</name>
<dbReference type="Ensembl" id="ENSAOCT00000022084.2">
    <property type="protein sequence ID" value="ENSAOCP00000028694.2"/>
    <property type="gene ID" value="ENSAOCG00000018515.2"/>
</dbReference>
<feature type="transmembrane region" description="Helical" evidence="5">
    <location>
        <begin position="254"/>
        <end position="282"/>
    </location>
</feature>
<dbReference type="GeneTree" id="ENSGT00940000163093"/>
<keyword evidence="3 5" id="KW-1133">Transmembrane helix</keyword>
<feature type="transmembrane region" description="Helical" evidence="5">
    <location>
        <begin position="106"/>
        <end position="134"/>
    </location>
</feature>
<organism evidence="7 8">
    <name type="scientific">Amphiprion ocellaris</name>
    <name type="common">Clown anemonefish</name>
    <dbReference type="NCBI Taxonomy" id="80972"/>
    <lineage>
        <taxon>Eukaryota</taxon>
        <taxon>Metazoa</taxon>
        <taxon>Chordata</taxon>
        <taxon>Craniata</taxon>
        <taxon>Vertebrata</taxon>
        <taxon>Euteleostomi</taxon>
        <taxon>Actinopterygii</taxon>
        <taxon>Neopterygii</taxon>
        <taxon>Teleostei</taxon>
        <taxon>Neoteleostei</taxon>
        <taxon>Acanthomorphata</taxon>
        <taxon>Ovalentaria</taxon>
        <taxon>Pomacentridae</taxon>
        <taxon>Amphiprion</taxon>
    </lineage>
</organism>
<dbReference type="InterPro" id="IPR017452">
    <property type="entry name" value="GPCR_Rhodpsn_7TM"/>
</dbReference>
<sequence length="333" mass="37093">MKDHNCWSGSNQRCWKWFRQMDAIYGHRPELQYWGFLEKLMVSTLSTVPSCVFLYVNGTMLFSLRSKPVFCETPRYVLLYNLLFADTVQLALSQVMFILAVCRVKLSYPVCSCLTLLTNLTTVISPLTLVLMSVERYVAVCYPLRHTTIITVRNTAVAVTAVWAVSTLNNLTRLLLSLSFQKLGILQVKDLCSNLAMMLGSVSLDYDRAFTGFLFVSAGVAIASSYVGVAAAARSASADKTLARKARNTLLLHLVQLGLSLSSTIYNPLLIALSTAVTRIVFVRVQNVFYVCFVILSRCLSSLIYGLRDQRIRPVLLDHLCCRLGRSVVPASS</sequence>
<evidence type="ECO:0000313" key="8">
    <source>
        <dbReference type="Proteomes" id="UP001501940"/>
    </source>
</evidence>
<dbReference type="OMA" id="TIFSWVQ"/>
<keyword evidence="2 5" id="KW-0812">Transmembrane</keyword>
<evidence type="ECO:0000256" key="5">
    <source>
        <dbReference type="SAM" id="Phobius"/>
    </source>
</evidence>
<evidence type="ECO:0000256" key="4">
    <source>
        <dbReference type="ARBA" id="ARBA00023136"/>
    </source>
</evidence>
<dbReference type="PANTHER" id="PTHR26451">
    <property type="entry name" value="G_PROTEIN_RECEP_F1_2 DOMAIN-CONTAINING PROTEIN"/>
    <property type="match status" value="1"/>
</dbReference>
<evidence type="ECO:0000256" key="3">
    <source>
        <dbReference type="ARBA" id="ARBA00022989"/>
    </source>
</evidence>
<dbReference type="InterPro" id="IPR000276">
    <property type="entry name" value="GPCR_Rhodpsn"/>
</dbReference>
<feature type="domain" description="G-protein coupled receptors family 1 profile" evidence="6">
    <location>
        <begin position="56"/>
        <end position="305"/>
    </location>
</feature>
<dbReference type="SUPFAM" id="SSF81321">
    <property type="entry name" value="Family A G protein-coupled receptor-like"/>
    <property type="match status" value="1"/>
</dbReference>
<evidence type="ECO:0000256" key="1">
    <source>
        <dbReference type="ARBA" id="ARBA00004370"/>
    </source>
</evidence>
<comment type="subcellular location">
    <subcellularLocation>
        <location evidence="1">Membrane</location>
    </subcellularLocation>
</comment>
<dbReference type="Proteomes" id="UP001501940">
    <property type="component" value="Chromosome 14"/>
</dbReference>